<dbReference type="RefSeq" id="WP_254084189.1">
    <property type="nucleotide sequence ID" value="NZ_JAHESE010000007.1"/>
</dbReference>
<accession>A0AAP2GTS8</accession>
<protein>
    <submittedName>
        <fullName evidence="1">Uncharacterized protein</fullName>
    </submittedName>
</protein>
<sequence length="76" mass="8652">MDAPITSEINIETGMVLKEIATGRLFLVGERLLQKVEVAGEDTWRITPTDAENPDRSSRVLTRQELSERYFAEVEE</sequence>
<keyword evidence="2" id="KW-1185">Reference proteome</keyword>
<dbReference type="AlphaFoldDB" id="A0AAP2GTS8"/>
<dbReference type="Proteomes" id="UP001319080">
    <property type="component" value="Unassembled WGS sequence"/>
</dbReference>
<proteinExistence type="predicted"/>
<dbReference type="EMBL" id="JAHESE010000007">
    <property type="protein sequence ID" value="MBT1708598.1"/>
    <property type="molecule type" value="Genomic_DNA"/>
</dbReference>
<comment type="caution">
    <text evidence="1">The sequence shown here is derived from an EMBL/GenBank/DDBJ whole genome shotgun (WGS) entry which is preliminary data.</text>
</comment>
<reference evidence="1 2" key="1">
    <citation type="submission" date="2021-05" db="EMBL/GenBank/DDBJ databases">
        <title>A Polyphasic approach of four new species of the genus Ohtaekwangia: Ohtaekwangia histidinii sp. nov., Ohtaekwangia cretensis sp. nov., Ohtaekwangia indiensis sp. nov., Ohtaekwangia reichenbachii sp. nov. from diverse environment.</title>
        <authorList>
            <person name="Octaviana S."/>
        </authorList>
    </citation>
    <scope>NUCLEOTIDE SEQUENCE [LARGE SCALE GENOMIC DNA]</scope>
    <source>
        <strain evidence="1 2">PWU5</strain>
    </source>
</reference>
<gene>
    <name evidence="1" type="ORF">KK062_10200</name>
</gene>
<organism evidence="1 2">
    <name type="scientific">Dawidia cretensis</name>
    <dbReference type="NCBI Taxonomy" id="2782350"/>
    <lineage>
        <taxon>Bacteria</taxon>
        <taxon>Pseudomonadati</taxon>
        <taxon>Bacteroidota</taxon>
        <taxon>Cytophagia</taxon>
        <taxon>Cytophagales</taxon>
        <taxon>Chryseotaleaceae</taxon>
        <taxon>Dawidia</taxon>
    </lineage>
</organism>
<name>A0AAP2GTS8_9BACT</name>
<evidence type="ECO:0000313" key="2">
    <source>
        <dbReference type="Proteomes" id="UP001319080"/>
    </source>
</evidence>
<evidence type="ECO:0000313" key="1">
    <source>
        <dbReference type="EMBL" id="MBT1708598.1"/>
    </source>
</evidence>